<evidence type="ECO:0000313" key="2">
    <source>
        <dbReference type="Proteomes" id="UP001063166"/>
    </source>
</evidence>
<keyword evidence="2" id="KW-1185">Reference proteome</keyword>
<proteinExistence type="predicted"/>
<organism evidence="1 2">
    <name type="scientific">Lyophyllum shimeji</name>
    <name type="common">Hon-shimeji</name>
    <name type="synonym">Tricholoma shimeji</name>
    <dbReference type="NCBI Taxonomy" id="47721"/>
    <lineage>
        <taxon>Eukaryota</taxon>
        <taxon>Fungi</taxon>
        <taxon>Dikarya</taxon>
        <taxon>Basidiomycota</taxon>
        <taxon>Agaricomycotina</taxon>
        <taxon>Agaricomycetes</taxon>
        <taxon>Agaricomycetidae</taxon>
        <taxon>Agaricales</taxon>
        <taxon>Tricholomatineae</taxon>
        <taxon>Lyophyllaceae</taxon>
        <taxon>Lyophyllum</taxon>
    </lineage>
</organism>
<dbReference type="EMBL" id="BRPK01000013">
    <property type="protein sequence ID" value="GLB43290.1"/>
    <property type="molecule type" value="Genomic_DNA"/>
</dbReference>
<evidence type="ECO:0000313" key="1">
    <source>
        <dbReference type="EMBL" id="GLB43290.1"/>
    </source>
</evidence>
<accession>A0A9P3PUR5</accession>
<dbReference type="Proteomes" id="UP001063166">
    <property type="component" value="Unassembled WGS sequence"/>
</dbReference>
<protein>
    <submittedName>
        <fullName evidence="1">Uncharacterized protein</fullName>
    </submittedName>
</protein>
<comment type="caution">
    <text evidence="1">The sequence shown here is derived from an EMBL/GenBank/DDBJ whole genome shotgun (WGS) entry which is preliminary data.</text>
</comment>
<name>A0A9P3PUR5_LYOSH</name>
<sequence>MILACPLDNHLDLVDTLNFLSVSSSAIKQLQERLDVWIALLQQAHSVLRLCNASSIIPLAWRTKLGSS</sequence>
<reference evidence="1" key="1">
    <citation type="submission" date="2022-07" db="EMBL/GenBank/DDBJ databases">
        <title>The genome of Lyophyllum shimeji provides insight into the initial evolution of ectomycorrhizal fungal genome.</title>
        <authorList>
            <person name="Kobayashi Y."/>
            <person name="Shibata T."/>
            <person name="Hirakawa H."/>
            <person name="Shigenobu S."/>
            <person name="Nishiyama T."/>
            <person name="Yamada A."/>
            <person name="Hasebe M."/>
            <person name="Kawaguchi M."/>
        </authorList>
    </citation>
    <scope>NUCLEOTIDE SEQUENCE</scope>
    <source>
        <strain evidence="1">AT787</strain>
    </source>
</reference>
<dbReference type="AlphaFoldDB" id="A0A9P3PUR5"/>
<gene>
    <name evidence="1" type="ORF">LshimejAT787_1301910</name>
</gene>